<dbReference type="AlphaFoldDB" id="X0Z5F3"/>
<reference evidence="1" key="1">
    <citation type="journal article" date="2014" name="Front. Microbiol.">
        <title>High frequency of phylogenetically diverse reductive dehalogenase-homologous genes in deep subseafloor sedimentary metagenomes.</title>
        <authorList>
            <person name="Kawai M."/>
            <person name="Futagami T."/>
            <person name="Toyoda A."/>
            <person name="Takaki Y."/>
            <person name="Nishi S."/>
            <person name="Hori S."/>
            <person name="Arai W."/>
            <person name="Tsubouchi T."/>
            <person name="Morono Y."/>
            <person name="Uchiyama I."/>
            <person name="Ito T."/>
            <person name="Fujiyama A."/>
            <person name="Inagaki F."/>
            <person name="Takami H."/>
        </authorList>
    </citation>
    <scope>NUCLEOTIDE SEQUENCE</scope>
    <source>
        <strain evidence="1">Expedition CK06-06</strain>
    </source>
</reference>
<accession>X0Z5F3</accession>
<gene>
    <name evidence="1" type="ORF">S01H4_18726</name>
</gene>
<sequence length="44" mass="5021">MLIKLTDPLSVSLGGWVWYLLIENGRVYASNKRRAKLEFVGRAV</sequence>
<name>X0Z5F3_9ZZZZ</name>
<protein>
    <submittedName>
        <fullName evidence="1">Uncharacterized protein</fullName>
    </submittedName>
</protein>
<proteinExistence type="predicted"/>
<organism evidence="1">
    <name type="scientific">marine sediment metagenome</name>
    <dbReference type="NCBI Taxonomy" id="412755"/>
    <lineage>
        <taxon>unclassified sequences</taxon>
        <taxon>metagenomes</taxon>
        <taxon>ecological metagenomes</taxon>
    </lineage>
</organism>
<evidence type="ECO:0000313" key="1">
    <source>
        <dbReference type="EMBL" id="GAG53627.1"/>
    </source>
</evidence>
<dbReference type="EMBL" id="BART01008310">
    <property type="protein sequence ID" value="GAG53627.1"/>
    <property type="molecule type" value="Genomic_DNA"/>
</dbReference>
<comment type="caution">
    <text evidence="1">The sequence shown here is derived from an EMBL/GenBank/DDBJ whole genome shotgun (WGS) entry which is preliminary data.</text>
</comment>